<reference evidence="1 2" key="1">
    <citation type="journal article" date="2022" name="Hortic Res">
        <title>A haplotype resolved chromosomal level avocado genome allows analysis of novel avocado genes.</title>
        <authorList>
            <person name="Nath O."/>
            <person name="Fletcher S.J."/>
            <person name="Hayward A."/>
            <person name="Shaw L.M."/>
            <person name="Masouleh A.K."/>
            <person name="Furtado A."/>
            <person name="Henry R.J."/>
            <person name="Mitter N."/>
        </authorList>
    </citation>
    <scope>NUCLEOTIDE SEQUENCE [LARGE SCALE GENOMIC DNA]</scope>
    <source>
        <strain evidence="2">cv. Hass</strain>
    </source>
</reference>
<dbReference type="EMBL" id="CM056812">
    <property type="protein sequence ID" value="KAJ8616905.1"/>
    <property type="molecule type" value="Genomic_DNA"/>
</dbReference>
<gene>
    <name evidence="1" type="ORF">MRB53_013091</name>
</gene>
<name>A0ACC2K721_PERAE</name>
<organism evidence="1 2">
    <name type="scientific">Persea americana</name>
    <name type="common">Avocado</name>
    <dbReference type="NCBI Taxonomy" id="3435"/>
    <lineage>
        <taxon>Eukaryota</taxon>
        <taxon>Viridiplantae</taxon>
        <taxon>Streptophyta</taxon>
        <taxon>Embryophyta</taxon>
        <taxon>Tracheophyta</taxon>
        <taxon>Spermatophyta</taxon>
        <taxon>Magnoliopsida</taxon>
        <taxon>Magnoliidae</taxon>
        <taxon>Laurales</taxon>
        <taxon>Lauraceae</taxon>
        <taxon>Persea</taxon>
    </lineage>
</organism>
<dbReference type="Proteomes" id="UP001234297">
    <property type="component" value="Chromosome 4"/>
</dbReference>
<accession>A0ACC2K721</accession>
<proteinExistence type="predicted"/>
<keyword evidence="2" id="KW-1185">Reference proteome</keyword>
<comment type="caution">
    <text evidence="1">The sequence shown here is derived from an EMBL/GenBank/DDBJ whole genome shotgun (WGS) entry which is preliminary data.</text>
</comment>
<evidence type="ECO:0000313" key="2">
    <source>
        <dbReference type="Proteomes" id="UP001234297"/>
    </source>
</evidence>
<sequence length="269" mass="29587">MLVSWILNTIVPGLRSTVTHMENAKDLWEDIKERFSVVNGLRIQQLKADLEDCKQHGMSMVAYYGKLKTLWDELANYEQIPKCSCGGCKCGITSLLEKRREEEEVHQFLMGLDDVNYGTVCSNILAADPLPLMNRVYSTLVQEERMKNITRAKEERGEVMGLTVQAGSRTKGRGETKDRSVVCSNCGKTGHDVGGCFQLIGYPDWWGERTRSEGRTSGRGKAQQRNGISAGRGRGGVARANAAQVAGGTTSNSVVETEMFGLAGLSTEQ</sequence>
<protein>
    <submittedName>
        <fullName evidence="1">Uncharacterized protein</fullName>
    </submittedName>
</protein>
<evidence type="ECO:0000313" key="1">
    <source>
        <dbReference type="EMBL" id="KAJ8616905.1"/>
    </source>
</evidence>